<evidence type="ECO:0000256" key="2">
    <source>
        <dbReference type="ARBA" id="ARBA00022527"/>
    </source>
</evidence>
<comment type="caution">
    <text evidence="10">The sequence shown here is derived from an EMBL/GenBank/DDBJ whole genome shotgun (WGS) entry which is preliminary data.</text>
</comment>
<dbReference type="InterPro" id="IPR017441">
    <property type="entry name" value="Protein_kinase_ATP_BS"/>
</dbReference>
<evidence type="ECO:0000256" key="4">
    <source>
        <dbReference type="ARBA" id="ARBA00022741"/>
    </source>
</evidence>
<name>A0AAD2D322_EUPCR</name>
<protein>
    <recommendedName>
        <fullName evidence="9">Protein kinase domain-containing protein</fullName>
    </recommendedName>
</protein>
<evidence type="ECO:0000256" key="8">
    <source>
        <dbReference type="SAM" id="MobiDB-lite"/>
    </source>
</evidence>
<proteinExistence type="predicted"/>
<dbReference type="GO" id="GO:0004674">
    <property type="term" value="F:protein serine/threonine kinase activity"/>
    <property type="evidence" value="ECO:0007669"/>
    <property type="project" value="UniProtKB-KW"/>
</dbReference>
<dbReference type="GO" id="GO:0005737">
    <property type="term" value="C:cytoplasm"/>
    <property type="evidence" value="ECO:0007669"/>
    <property type="project" value="TreeGrafter"/>
</dbReference>
<dbReference type="GO" id="GO:0035556">
    <property type="term" value="P:intracellular signal transduction"/>
    <property type="evidence" value="ECO:0007669"/>
    <property type="project" value="TreeGrafter"/>
</dbReference>
<feature type="region of interest" description="Disordered" evidence="8">
    <location>
        <begin position="895"/>
        <end position="931"/>
    </location>
</feature>
<evidence type="ECO:0000256" key="7">
    <source>
        <dbReference type="PROSITE-ProRule" id="PRU10141"/>
    </source>
</evidence>
<feature type="compositionally biased region" description="Polar residues" evidence="8">
    <location>
        <begin position="559"/>
        <end position="572"/>
    </location>
</feature>
<keyword evidence="11" id="KW-1185">Reference proteome</keyword>
<evidence type="ECO:0000313" key="10">
    <source>
        <dbReference type="EMBL" id="CAI2378366.1"/>
    </source>
</evidence>
<organism evidence="10 11">
    <name type="scientific">Euplotes crassus</name>
    <dbReference type="NCBI Taxonomy" id="5936"/>
    <lineage>
        <taxon>Eukaryota</taxon>
        <taxon>Sar</taxon>
        <taxon>Alveolata</taxon>
        <taxon>Ciliophora</taxon>
        <taxon>Intramacronucleata</taxon>
        <taxon>Spirotrichea</taxon>
        <taxon>Hypotrichia</taxon>
        <taxon>Euplotida</taxon>
        <taxon>Euplotidae</taxon>
        <taxon>Moneuplotes</taxon>
    </lineage>
</organism>
<dbReference type="InterPro" id="IPR000719">
    <property type="entry name" value="Prot_kinase_dom"/>
</dbReference>
<feature type="compositionally biased region" description="Acidic residues" evidence="8">
    <location>
        <begin position="900"/>
        <end position="913"/>
    </location>
</feature>
<keyword evidence="4 7" id="KW-0547">Nucleotide-binding</keyword>
<dbReference type="InterPro" id="IPR008271">
    <property type="entry name" value="Ser/Thr_kinase_AS"/>
</dbReference>
<dbReference type="CDD" id="cd14003">
    <property type="entry name" value="STKc_AMPK-like"/>
    <property type="match status" value="1"/>
</dbReference>
<dbReference type="Proteomes" id="UP001295684">
    <property type="component" value="Unassembled WGS sequence"/>
</dbReference>
<feature type="compositionally biased region" description="Basic and acidic residues" evidence="8">
    <location>
        <begin position="420"/>
        <end position="429"/>
    </location>
</feature>
<feature type="compositionally biased region" description="Basic and acidic residues" evidence="8">
    <location>
        <begin position="372"/>
        <end position="386"/>
    </location>
</feature>
<dbReference type="InterPro" id="IPR011009">
    <property type="entry name" value="Kinase-like_dom_sf"/>
</dbReference>
<feature type="region of interest" description="Disordered" evidence="8">
    <location>
        <begin position="252"/>
        <end position="306"/>
    </location>
</feature>
<dbReference type="FunFam" id="3.30.200.20:FF:000003">
    <property type="entry name" value="Non-specific serine/threonine protein kinase"/>
    <property type="match status" value="1"/>
</dbReference>
<feature type="compositionally biased region" description="Basic and acidic residues" evidence="8">
    <location>
        <begin position="402"/>
        <end position="411"/>
    </location>
</feature>
<dbReference type="AlphaFoldDB" id="A0AAD2D322"/>
<feature type="region of interest" description="Disordered" evidence="8">
    <location>
        <begin position="455"/>
        <end position="589"/>
    </location>
</feature>
<feature type="binding site" evidence="7">
    <location>
        <position position="672"/>
    </location>
    <ligand>
        <name>ATP</name>
        <dbReference type="ChEBI" id="CHEBI:30616"/>
    </ligand>
</feature>
<dbReference type="FunFam" id="1.10.510.10:FF:000571">
    <property type="entry name" value="Maternal embryonic leucine zipper kinase"/>
    <property type="match status" value="1"/>
</dbReference>
<dbReference type="SUPFAM" id="SSF56112">
    <property type="entry name" value="Protein kinase-like (PK-like)"/>
    <property type="match status" value="1"/>
</dbReference>
<dbReference type="EMBL" id="CAMPGE010020083">
    <property type="protein sequence ID" value="CAI2378366.1"/>
    <property type="molecule type" value="Genomic_DNA"/>
</dbReference>
<keyword evidence="6 7" id="KW-0067">ATP-binding</keyword>
<keyword evidence="5" id="KW-0418">Kinase</keyword>
<gene>
    <name evidence="10" type="ORF">ECRASSUSDP1_LOCUS19761</name>
</gene>
<dbReference type="PROSITE" id="PS00108">
    <property type="entry name" value="PROTEIN_KINASE_ST"/>
    <property type="match status" value="1"/>
</dbReference>
<dbReference type="PROSITE" id="PS00107">
    <property type="entry name" value="PROTEIN_KINASE_ATP"/>
    <property type="match status" value="1"/>
</dbReference>
<evidence type="ECO:0000256" key="3">
    <source>
        <dbReference type="ARBA" id="ARBA00022679"/>
    </source>
</evidence>
<feature type="compositionally biased region" description="Basic and acidic residues" evidence="8">
    <location>
        <begin position="914"/>
        <end position="931"/>
    </location>
</feature>
<evidence type="ECO:0000313" key="11">
    <source>
        <dbReference type="Proteomes" id="UP001295684"/>
    </source>
</evidence>
<dbReference type="GO" id="GO:0005524">
    <property type="term" value="F:ATP binding"/>
    <property type="evidence" value="ECO:0007669"/>
    <property type="project" value="UniProtKB-UniRule"/>
</dbReference>
<dbReference type="Gene3D" id="1.10.510.10">
    <property type="entry name" value="Transferase(Phosphotransferase) domain 1"/>
    <property type="match status" value="1"/>
</dbReference>
<accession>A0AAD2D322</accession>
<sequence length="1030" mass="118021">MNSKYNLLFKQKSKKGSENSSVNRSTKRTLKKKKTKPSEKGRAGSGGIRFKLNVNAGQKSTREVRIGRLSQIKIPAQPQGIASTGGIGDSNSNVLLRGKESDRMKKVELDKPVNGSQRKDLRFTKKLKMNPITLVGNPNKNKMTLQENDRLMTYLKNFIKSNKIKNSTNKEKEKEEIVHKLKDFLTYLEDKNLINSKIQDTKKLRKIVDQLLAKESKMGHFYANRRKSNPVNDSYNFGKSFKKNTSLDSKIKNKKQSNRLIFQNSRSDKGSGERPNYNINRKPKVHNKKLGKNSKGYKNTPQNFTPKYQIPEKLNEVLGTNPKRGNALANNRKVLTSASNNFFKNSLLVVNSNRGGGNAYLDQNYDGKVRKDARSLENNDKGDKPKLNYFGHREKHASLRMSRRESSHNFSKDSSMSNIKKRENGEKYKNYYTPNNMNTKLAKTNNFMAQDNSGIFKPVLQKKDKRSLASRERSRERSQEKDDIPDMSSKNSNKSRKKPSSVNRDDDKNLAKKLALKLEIPKREKPSIDSSKGRNVSLEKKESSEAREHTKNEAKKDSTPTNNDQKCTSFESFSRKEEAKLPKLDEQKVPMNSQKYLKPSSAKGPKTVVLNDKMITEREELIEFTKKYIKKHNELPPTTLEYYEFVKCIGKGAFGKVTLGIHKLTGKYVAIKTIDKSLIQDEFSKRKVFQEVYILKKIRHSNIIRLLEVFESNKHYLMVMEFAGGGDLLHFIKRRGRMEESDAKFIFKQIVYGLSHIHCRSVIHRDVKLDNILLDCESGVKICDFGVSKIIKKGQVINEQCGTPAYIAPEIIEDKGYEGFFVDIWSLGVLLYAMVCGTVPFKAPNMDELHTLIKKAEFKYPCELTKDAKDIIEGCIKLDPLKRLTLPEILAHEWLKETNEDSEEESEAEEEEKSEDKDQDKDKKSSIECSKTEKDDKDEDIDLKAISGNINFVNVDNLFYLENYKTKLSYTDYCCITEDFTTHNLEEEALKTVESFGYPRSFVLKCLNTGIINHATASYFLLTLQNQDPS</sequence>
<evidence type="ECO:0000256" key="1">
    <source>
        <dbReference type="ARBA" id="ARBA00011245"/>
    </source>
</evidence>
<feature type="compositionally biased region" description="Polar residues" evidence="8">
    <location>
        <begin position="296"/>
        <end position="306"/>
    </location>
</feature>
<reference evidence="10" key="1">
    <citation type="submission" date="2023-07" db="EMBL/GenBank/DDBJ databases">
        <authorList>
            <consortium name="AG Swart"/>
            <person name="Singh M."/>
            <person name="Singh A."/>
            <person name="Seah K."/>
            <person name="Emmerich C."/>
        </authorList>
    </citation>
    <scope>NUCLEOTIDE SEQUENCE</scope>
    <source>
        <strain evidence="10">DP1</strain>
    </source>
</reference>
<feature type="region of interest" description="Disordered" evidence="8">
    <location>
        <begin position="372"/>
        <end position="437"/>
    </location>
</feature>
<dbReference type="PROSITE" id="PS50011">
    <property type="entry name" value="PROTEIN_KINASE_DOM"/>
    <property type="match status" value="1"/>
</dbReference>
<comment type="subunit">
    <text evidence="1">Monomer.</text>
</comment>
<dbReference type="SMART" id="SM00220">
    <property type="entry name" value="S_TKc"/>
    <property type="match status" value="1"/>
</dbReference>
<feature type="region of interest" description="Disordered" evidence="8">
    <location>
        <begin position="1"/>
        <end position="49"/>
    </location>
</feature>
<feature type="compositionally biased region" description="Basic and acidic residues" evidence="8">
    <location>
        <begin position="537"/>
        <end position="558"/>
    </location>
</feature>
<evidence type="ECO:0000256" key="5">
    <source>
        <dbReference type="ARBA" id="ARBA00022777"/>
    </source>
</evidence>
<feature type="compositionally biased region" description="Basic and acidic residues" evidence="8">
    <location>
        <begin position="466"/>
        <end position="484"/>
    </location>
</feature>
<evidence type="ECO:0000259" key="9">
    <source>
        <dbReference type="PROSITE" id="PS50011"/>
    </source>
</evidence>
<dbReference type="Pfam" id="PF00069">
    <property type="entry name" value="Pkinase"/>
    <property type="match status" value="1"/>
</dbReference>
<feature type="compositionally biased region" description="Basic and acidic residues" evidence="8">
    <location>
        <begin position="573"/>
        <end position="588"/>
    </location>
</feature>
<feature type="compositionally biased region" description="Basic residues" evidence="8">
    <location>
        <begin position="281"/>
        <end position="292"/>
    </location>
</feature>
<keyword evidence="2" id="KW-0723">Serine/threonine-protein kinase</keyword>
<dbReference type="PANTHER" id="PTHR24346">
    <property type="entry name" value="MAP/MICROTUBULE AFFINITY-REGULATING KINASE"/>
    <property type="match status" value="1"/>
</dbReference>
<evidence type="ECO:0000256" key="6">
    <source>
        <dbReference type="ARBA" id="ARBA00022840"/>
    </source>
</evidence>
<feature type="compositionally biased region" description="Basic residues" evidence="8">
    <location>
        <begin position="25"/>
        <end position="35"/>
    </location>
</feature>
<keyword evidence="3" id="KW-0808">Transferase</keyword>
<dbReference type="PANTHER" id="PTHR24346:SF75">
    <property type="entry name" value="AURORA KINASE"/>
    <property type="match status" value="1"/>
</dbReference>
<feature type="domain" description="Protein kinase" evidence="9">
    <location>
        <begin position="643"/>
        <end position="895"/>
    </location>
</feature>